<dbReference type="RefSeq" id="WP_109571907.1">
    <property type="nucleotide sequence ID" value="NZ_UHJL01000001.1"/>
</dbReference>
<protein>
    <submittedName>
        <fullName evidence="1">TIGR01440 family protein</fullName>
    </submittedName>
</protein>
<dbReference type="Gene3D" id="3.40.50.10360">
    <property type="entry name" value="Hypothetical protein TT1679"/>
    <property type="match status" value="1"/>
</dbReference>
<dbReference type="HAMAP" id="MF_00800">
    <property type="entry name" value="UPF0340"/>
    <property type="match status" value="1"/>
</dbReference>
<dbReference type="EMBL" id="UHJL01000001">
    <property type="protein sequence ID" value="SUQ19187.1"/>
    <property type="molecule type" value="Genomic_DNA"/>
</dbReference>
<gene>
    <name evidence="1" type="ORF">SAMN05661053_0415</name>
</gene>
<dbReference type="Pfam" id="PF04260">
    <property type="entry name" value="DUF436"/>
    <property type="match status" value="1"/>
</dbReference>
<dbReference type="InterPro" id="IPR006340">
    <property type="entry name" value="DUF436"/>
</dbReference>
<dbReference type="NCBIfam" id="TIGR01440">
    <property type="entry name" value="TIGR01440 family protein"/>
    <property type="match status" value="1"/>
</dbReference>
<sequence>MAGITYEVDDKNIVEQIKSDAMNVAAELVEVAKLKKGDIVVVGCSTSETLGNQVGSHSVPEVGKAIYDGLQSVFGAKGIYIAAQCCEHLNRAIIIEHEAVPNAEIVNVVPQPKAGGSFATACYASFKAPVALEHIKANAGIDIGGTLIGMHLREVAVPVRLKQNHIGKAIIIAARTRPKFIGGERAHYNDALKDGYPEF</sequence>
<proteinExistence type="inferred from homology"/>
<name>A0A380RW08_FIBSU</name>
<accession>A0A380RW08</accession>
<evidence type="ECO:0000313" key="1">
    <source>
        <dbReference type="EMBL" id="SUQ19187.1"/>
    </source>
</evidence>
<dbReference type="Proteomes" id="UP000255423">
    <property type="component" value="Unassembled WGS sequence"/>
</dbReference>
<organism evidence="1 2">
    <name type="scientific">Fibrobacter succinogenes</name>
    <name type="common">Bacteroides succinogenes</name>
    <dbReference type="NCBI Taxonomy" id="833"/>
    <lineage>
        <taxon>Bacteria</taxon>
        <taxon>Pseudomonadati</taxon>
        <taxon>Fibrobacterota</taxon>
        <taxon>Fibrobacteria</taxon>
        <taxon>Fibrobacterales</taxon>
        <taxon>Fibrobacteraceae</taxon>
        <taxon>Fibrobacter</taxon>
    </lineage>
</organism>
<dbReference type="SUPFAM" id="SSF110710">
    <property type="entry name" value="TTHA0583/YokD-like"/>
    <property type="match status" value="1"/>
</dbReference>
<evidence type="ECO:0000313" key="2">
    <source>
        <dbReference type="Proteomes" id="UP000255423"/>
    </source>
</evidence>
<reference evidence="1 2" key="1">
    <citation type="submission" date="2017-08" db="EMBL/GenBank/DDBJ databases">
        <authorList>
            <person name="de Groot N.N."/>
        </authorList>
    </citation>
    <scope>NUCLEOTIDE SEQUENCE [LARGE SCALE GENOMIC DNA]</scope>
    <source>
        <strain evidence="1 2">HM2</strain>
    </source>
</reference>
<dbReference type="InterPro" id="IPR028345">
    <property type="entry name" value="Antibiotic_NAT-like"/>
</dbReference>
<dbReference type="AlphaFoldDB" id="A0A380RW08"/>
<dbReference type="PIRSF" id="PIRSF007510">
    <property type="entry name" value="UCP007510"/>
    <property type="match status" value="1"/>
</dbReference>